<evidence type="ECO:0000313" key="2">
    <source>
        <dbReference type="Proteomes" id="UP000190285"/>
    </source>
</evidence>
<dbReference type="AlphaFoldDB" id="A0A1T5LUT3"/>
<dbReference type="Proteomes" id="UP000190285">
    <property type="component" value="Unassembled WGS sequence"/>
</dbReference>
<dbReference type="InterPro" id="IPR023168">
    <property type="entry name" value="GatB_Yqey_C_2"/>
</dbReference>
<dbReference type="InterPro" id="IPR042184">
    <property type="entry name" value="YqeY/Aim41_N"/>
</dbReference>
<protein>
    <recommendedName>
        <fullName evidence="3">GatB/YqeY domain-containing protein</fullName>
    </recommendedName>
</protein>
<organism evidence="1 2">
    <name type="scientific">Maledivibacter halophilus</name>
    <dbReference type="NCBI Taxonomy" id="36842"/>
    <lineage>
        <taxon>Bacteria</taxon>
        <taxon>Bacillati</taxon>
        <taxon>Bacillota</taxon>
        <taxon>Clostridia</taxon>
        <taxon>Peptostreptococcales</taxon>
        <taxon>Caminicellaceae</taxon>
        <taxon>Maledivibacter</taxon>
    </lineage>
</organism>
<keyword evidence="2" id="KW-1185">Reference proteome</keyword>
<reference evidence="1 2" key="1">
    <citation type="submission" date="2017-02" db="EMBL/GenBank/DDBJ databases">
        <authorList>
            <person name="Peterson S.W."/>
        </authorList>
    </citation>
    <scope>NUCLEOTIDE SEQUENCE [LARGE SCALE GENOMIC DNA]</scope>
    <source>
        <strain evidence="1 2">M1</strain>
    </source>
</reference>
<evidence type="ECO:0008006" key="3">
    <source>
        <dbReference type="Google" id="ProtNLM"/>
    </source>
</evidence>
<dbReference type="RefSeq" id="WP_079493136.1">
    <property type="nucleotide sequence ID" value="NZ_FUZT01000008.1"/>
</dbReference>
<accession>A0A1T5LUT3</accession>
<dbReference type="PANTHER" id="PTHR28055">
    <property type="entry name" value="ALTERED INHERITANCE OF MITOCHONDRIA PROTEIN 41, MITOCHONDRIAL"/>
    <property type="match status" value="1"/>
</dbReference>
<evidence type="ECO:0000313" key="1">
    <source>
        <dbReference type="EMBL" id="SKC79614.1"/>
    </source>
</evidence>
<dbReference type="STRING" id="36842.SAMN02194393_03333"/>
<dbReference type="InterPro" id="IPR019004">
    <property type="entry name" value="YqeY/Aim41"/>
</dbReference>
<dbReference type="GO" id="GO:0016884">
    <property type="term" value="F:carbon-nitrogen ligase activity, with glutamine as amido-N-donor"/>
    <property type="evidence" value="ECO:0007669"/>
    <property type="project" value="InterPro"/>
</dbReference>
<dbReference type="SUPFAM" id="SSF89095">
    <property type="entry name" value="GatB/YqeY motif"/>
    <property type="match status" value="1"/>
</dbReference>
<dbReference type="InterPro" id="IPR003789">
    <property type="entry name" value="Asn/Gln_tRNA_amidoTrase-B-like"/>
</dbReference>
<dbReference type="Pfam" id="PF09424">
    <property type="entry name" value="YqeY"/>
    <property type="match status" value="1"/>
</dbReference>
<dbReference type="PANTHER" id="PTHR28055:SF1">
    <property type="entry name" value="ALTERED INHERITANCE OF MITOCHONDRIA PROTEIN 41, MITOCHONDRIAL"/>
    <property type="match status" value="1"/>
</dbReference>
<dbReference type="OrthoDB" id="9794041at2"/>
<proteinExistence type="predicted"/>
<gene>
    <name evidence="1" type="ORF">SAMN02194393_03333</name>
</gene>
<sequence>MSLKDKLMQDLKSAMKNKDKIRKSVITLIRSDIKQYEVDNRTEIDDEGIIEIIARQLKQRKDALEEFQKGNRQDLVDESQKEIEILLTYLPKQLTEDEIREVVKATIDELGVQGPKEMGKVMGVLMPKLKGKADGKLVSKTVKELL</sequence>
<name>A0A1T5LUT3_9FIRM</name>
<dbReference type="Gene3D" id="1.10.1510.10">
    <property type="entry name" value="Uncharacterised protein YqeY/AIM41 PF09424, N-terminal domain"/>
    <property type="match status" value="1"/>
</dbReference>
<dbReference type="Gene3D" id="1.10.10.410">
    <property type="match status" value="1"/>
</dbReference>
<dbReference type="EMBL" id="FUZT01000008">
    <property type="protein sequence ID" value="SKC79614.1"/>
    <property type="molecule type" value="Genomic_DNA"/>
</dbReference>